<sequence>MDLTREAILELKESGIAPEDRLISFDNDERWLVIDNRGEATEITPRVYHAKETLTINTLSGFVNYVKSKLDREGDKLIVHVKNEDTVYLKGLLDIDGSREVLAKASAIVPNFHFDYFHEMEEFNIALQSKFISLLEEDGDPELKDDRALLLQVVGNVAEKNVKQASDDGVSQAITINQGVASQANVQVPNPVLLAPYRTFLEVEQPASQFVFRMKDGPRAAIYEADGGAWRNQAIVNIREYLHDELKEQIDAGRITLIA</sequence>
<dbReference type="EMBL" id="JAEDXU010000001">
    <property type="protein sequence ID" value="MBP1044870.1"/>
    <property type="molecule type" value="Genomic_DNA"/>
</dbReference>
<proteinExistence type="predicted"/>
<gene>
    <name evidence="1" type="ORF">I6N96_01160</name>
</gene>
<organism evidence="1 2">
    <name type="scientific">Enterococcus larvae</name>
    <dbReference type="NCBI Taxonomy" id="2794352"/>
    <lineage>
        <taxon>Bacteria</taxon>
        <taxon>Bacillati</taxon>
        <taxon>Bacillota</taxon>
        <taxon>Bacilli</taxon>
        <taxon>Lactobacillales</taxon>
        <taxon>Enterococcaceae</taxon>
        <taxon>Enterococcus</taxon>
    </lineage>
</organism>
<evidence type="ECO:0000313" key="2">
    <source>
        <dbReference type="Proteomes" id="UP000673375"/>
    </source>
</evidence>
<keyword evidence="2" id="KW-1185">Reference proteome</keyword>
<comment type="caution">
    <text evidence="1">The sequence shown here is derived from an EMBL/GenBank/DDBJ whole genome shotgun (WGS) entry which is preliminary data.</text>
</comment>
<dbReference type="RefSeq" id="WP_209555665.1">
    <property type="nucleotide sequence ID" value="NZ_JAEDXU010000001.1"/>
</dbReference>
<reference evidence="1 2" key="1">
    <citation type="submission" date="2020-12" db="EMBL/GenBank/DDBJ databases">
        <title>Vagococcus allomyrinae sp. nov. and Enterococcus lavae sp. nov., isolated from the larvae of Allomyrina dichotoma.</title>
        <authorList>
            <person name="Lee S.D."/>
        </authorList>
    </citation>
    <scope>NUCLEOTIDE SEQUENCE [LARGE SCALE GENOMIC DNA]</scope>
    <source>
        <strain evidence="1 2">BWM-S5</strain>
    </source>
</reference>
<evidence type="ECO:0008006" key="3">
    <source>
        <dbReference type="Google" id="ProtNLM"/>
    </source>
</evidence>
<accession>A0ABS4CEN5</accession>
<protein>
    <recommendedName>
        <fullName evidence="3">Phage protein</fullName>
    </recommendedName>
</protein>
<evidence type="ECO:0000313" key="1">
    <source>
        <dbReference type="EMBL" id="MBP1044870.1"/>
    </source>
</evidence>
<name>A0ABS4CEN5_9ENTE</name>
<dbReference type="Proteomes" id="UP000673375">
    <property type="component" value="Unassembled WGS sequence"/>
</dbReference>